<dbReference type="InterPro" id="IPR055170">
    <property type="entry name" value="GFO_IDH_MocA-like_dom"/>
</dbReference>
<name>A0A1R3SYZ6_9BACT</name>
<dbReference type="InterPro" id="IPR036291">
    <property type="entry name" value="NAD(P)-bd_dom_sf"/>
</dbReference>
<evidence type="ECO:0000313" key="3">
    <source>
        <dbReference type="EMBL" id="SCD19022.1"/>
    </source>
</evidence>
<dbReference type="AlphaFoldDB" id="A0A1R3SYZ6"/>
<proteinExistence type="predicted"/>
<dbReference type="InterPro" id="IPR050463">
    <property type="entry name" value="Gfo/Idh/MocA_oxidrdct_glycsds"/>
</dbReference>
<dbReference type="SUPFAM" id="SSF51735">
    <property type="entry name" value="NAD(P)-binding Rossmann-fold domains"/>
    <property type="match status" value="1"/>
</dbReference>
<dbReference type="KEGG" id="psac:PSM36_0186"/>
<evidence type="ECO:0000313" key="4">
    <source>
        <dbReference type="Proteomes" id="UP000187464"/>
    </source>
</evidence>
<dbReference type="EMBL" id="LT605205">
    <property type="protein sequence ID" value="SCD19022.1"/>
    <property type="molecule type" value="Genomic_DNA"/>
</dbReference>
<organism evidence="3 4">
    <name type="scientific">Proteiniphilum saccharofermentans</name>
    <dbReference type="NCBI Taxonomy" id="1642647"/>
    <lineage>
        <taxon>Bacteria</taxon>
        <taxon>Pseudomonadati</taxon>
        <taxon>Bacteroidota</taxon>
        <taxon>Bacteroidia</taxon>
        <taxon>Bacteroidales</taxon>
        <taxon>Dysgonomonadaceae</taxon>
        <taxon>Proteiniphilum</taxon>
    </lineage>
</organism>
<evidence type="ECO:0000259" key="1">
    <source>
        <dbReference type="Pfam" id="PF01408"/>
    </source>
</evidence>
<dbReference type="SUPFAM" id="SSF55347">
    <property type="entry name" value="Glyceraldehyde-3-phosphate dehydrogenase-like, C-terminal domain"/>
    <property type="match status" value="1"/>
</dbReference>
<gene>
    <name evidence="3" type="ORF">PSM36_0186</name>
</gene>
<feature type="domain" description="Gfo/Idh/MocA-like oxidoreductase N-terminal" evidence="1">
    <location>
        <begin position="33"/>
        <end position="164"/>
    </location>
</feature>
<feature type="domain" description="GFO/IDH/MocA-like oxidoreductase" evidence="2">
    <location>
        <begin position="177"/>
        <end position="311"/>
    </location>
</feature>
<reference evidence="3 4" key="1">
    <citation type="submission" date="2016-08" db="EMBL/GenBank/DDBJ databases">
        <authorList>
            <person name="Seilhamer J.J."/>
        </authorList>
    </citation>
    <scope>NUCLEOTIDE SEQUENCE [LARGE SCALE GENOMIC DNA]</scope>
    <source>
        <strain evidence="3">M3/6</strain>
    </source>
</reference>
<accession>A0A1R3SYZ6</accession>
<dbReference type="STRING" id="1642647.PSM36_0186"/>
<dbReference type="Proteomes" id="UP000187464">
    <property type="component" value="Chromosome I"/>
</dbReference>
<protein>
    <submittedName>
        <fullName evidence="3">Oxidoreductase domain-containing protein</fullName>
    </submittedName>
</protein>
<keyword evidence="4" id="KW-1185">Reference proteome</keyword>
<evidence type="ECO:0000259" key="2">
    <source>
        <dbReference type="Pfam" id="PF22725"/>
    </source>
</evidence>
<dbReference type="RefSeq" id="WP_076928390.1">
    <property type="nucleotide sequence ID" value="NZ_LT605205.1"/>
</dbReference>
<dbReference type="Gene3D" id="3.40.50.720">
    <property type="entry name" value="NAD(P)-binding Rossmann-like Domain"/>
    <property type="match status" value="1"/>
</dbReference>
<dbReference type="InterPro" id="IPR000683">
    <property type="entry name" value="Gfo/Idh/MocA-like_OxRdtase_N"/>
</dbReference>
<sequence>MNRRNFIRSASILSTLTVLKPEIVFATNNNSAVRIGLVGCGNRAAGILGSMSENANIRVVALADLFEDKLEQGIAFANTLNQKRNYAPVGKNNTYSGHDAYLRLLENKDVDAVIIASPGYSHPQMLEDTVAAGKHVYCEKPMAIDADGCQQIIKTARNIGNRLSAFDGFQVKFATPYAEMGKRIKRGDIGEIVTVQLYYFSSGAPIIPHEGMSYDEMRIRNHYHFHEISGGCYLDQAIHMIDTCNWILDTTPIYAIGDGTKKGSPDFGNAWTNYQVIYKYPGDINVSVHSAKFGKVFGDVCARFIGTEGIAEAHYSGGVFINGTHKWDSGIVRSAAELTPESIAQGASSSSLDDADPNKGKAFIDSIITGKYLNQLESGCNSTLTAILGREAASKQEKVTWDELVYTPHRIDPNLDLKQFTGK</sequence>
<dbReference type="GO" id="GO:0000166">
    <property type="term" value="F:nucleotide binding"/>
    <property type="evidence" value="ECO:0007669"/>
    <property type="project" value="InterPro"/>
</dbReference>
<dbReference type="Pfam" id="PF22725">
    <property type="entry name" value="GFO_IDH_MocA_C3"/>
    <property type="match status" value="1"/>
</dbReference>
<dbReference type="PANTHER" id="PTHR43818">
    <property type="entry name" value="BCDNA.GH03377"/>
    <property type="match status" value="1"/>
</dbReference>
<dbReference type="Gene3D" id="3.30.360.10">
    <property type="entry name" value="Dihydrodipicolinate Reductase, domain 2"/>
    <property type="match status" value="1"/>
</dbReference>
<dbReference type="PANTHER" id="PTHR43818:SF5">
    <property type="entry name" value="OXIDOREDUCTASE FAMILY PROTEIN"/>
    <property type="match status" value="1"/>
</dbReference>
<dbReference type="Pfam" id="PF01408">
    <property type="entry name" value="GFO_IDH_MocA"/>
    <property type="match status" value="1"/>
</dbReference>